<dbReference type="InterPro" id="IPR051607">
    <property type="entry name" value="Metallo-dep_hydrolases"/>
</dbReference>
<evidence type="ECO:0000256" key="2">
    <source>
        <dbReference type="ARBA" id="ARBA00006745"/>
    </source>
</evidence>
<comment type="caution">
    <text evidence="10">The sequence shown here is derived from an EMBL/GenBank/DDBJ whole genome shotgun (WGS) entry which is preliminary data.</text>
</comment>
<dbReference type="EC" id="3.5.4.3" evidence="8"/>
<organism evidence="10 11">
    <name type="scientific">Fusarium zealandicum</name>
    <dbReference type="NCBI Taxonomy" id="1053134"/>
    <lineage>
        <taxon>Eukaryota</taxon>
        <taxon>Fungi</taxon>
        <taxon>Dikarya</taxon>
        <taxon>Ascomycota</taxon>
        <taxon>Pezizomycotina</taxon>
        <taxon>Sordariomycetes</taxon>
        <taxon>Hypocreomycetidae</taxon>
        <taxon>Hypocreales</taxon>
        <taxon>Nectriaceae</taxon>
        <taxon>Fusarium</taxon>
        <taxon>Fusarium staphyleae species complex</taxon>
    </lineage>
</organism>
<comment type="pathway">
    <text evidence="1 8">Purine metabolism; guanine degradation; xanthine from guanine: step 1/1.</text>
</comment>
<dbReference type="GO" id="GO:0008892">
    <property type="term" value="F:guanine deaminase activity"/>
    <property type="evidence" value="ECO:0007669"/>
    <property type="project" value="UniProtKB-UniRule"/>
</dbReference>
<feature type="domain" description="Amidohydrolase-related" evidence="9">
    <location>
        <begin position="78"/>
        <end position="464"/>
    </location>
</feature>
<evidence type="ECO:0000259" key="9">
    <source>
        <dbReference type="Pfam" id="PF01979"/>
    </source>
</evidence>
<dbReference type="FunFam" id="3.20.20.140:FF:000022">
    <property type="entry name" value="Guanine deaminase"/>
    <property type="match status" value="1"/>
</dbReference>
<reference evidence="10" key="1">
    <citation type="journal article" date="2020" name="BMC Genomics">
        <title>Correction to: Identification and distribution of gene clusters required for synthesis of sphingolipid metabolism inhibitors in diverse species of the filamentous fungus Fusarium.</title>
        <authorList>
            <person name="Kim H.S."/>
            <person name="Lohmar J.M."/>
            <person name="Busman M."/>
            <person name="Brown D.W."/>
            <person name="Naumann T.A."/>
            <person name="Divon H.H."/>
            <person name="Lysoe E."/>
            <person name="Uhlig S."/>
            <person name="Proctor R.H."/>
        </authorList>
    </citation>
    <scope>NUCLEOTIDE SEQUENCE</scope>
    <source>
        <strain evidence="10">NRRL 22465</strain>
    </source>
</reference>
<evidence type="ECO:0000313" key="10">
    <source>
        <dbReference type="EMBL" id="KAF4982745.1"/>
    </source>
</evidence>
<dbReference type="EMBL" id="JABEYC010000099">
    <property type="protein sequence ID" value="KAF4982745.1"/>
    <property type="molecule type" value="Genomic_DNA"/>
</dbReference>
<accession>A0A8H4XP94</accession>
<dbReference type="Gene3D" id="2.30.40.10">
    <property type="entry name" value="Urease, subunit C, domain 1"/>
    <property type="match status" value="1"/>
</dbReference>
<dbReference type="AlphaFoldDB" id="A0A8H4XP94"/>
<keyword evidence="3 8" id="KW-0479">Metal-binding</keyword>
<evidence type="ECO:0000256" key="3">
    <source>
        <dbReference type="ARBA" id="ARBA00022723"/>
    </source>
</evidence>
<dbReference type="InterPro" id="IPR032466">
    <property type="entry name" value="Metal_Hydrolase"/>
</dbReference>
<dbReference type="OrthoDB" id="194468at2759"/>
<keyword evidence="5 8" id="KW-0862">Zinc</keyword>
<protein>
    <recommendedName>
        <fullName evidence="8">Guanine deaminase</fullName>
        <shortName evidence="8">Guanase</shortName>
        <ecNumber evidence="8">3.5.4.3</ecNumber>
    </recommendedName>
    <alternativeName>
        <fullName evidence="8">Guanine aminohydrolase</fullName>
    </alternativeName>
</protein>
<dbReference type="SUPFAM" id="SSF51556">
    <property type="entry name" value="Metallo-dependent hydrolases"/>
    <property type="match status" value="1"/>
</dbReference>
<comment type="catalytic activity">
    <reaction evidence="6 8">
        <text>guanine + H2O + H(+) = xanthine + NH4(+)</text>
        <dbReference type="Rhea" id="RHEA:14665"/>
        <dbReference type="ChEBI" id="CHEBI:15377"/>
        <dbReference type="ChEBI" id="CHEBI:15378"/>
        <dbReference type="ChEBI" id="CHEBI:16235"/>
        <dbReference type="ChEBI" id="CHEBI:17712"/>
        <dbReference type="ChEBI" id="CHEBI:28938"/>
        <dbReference type="EC" id="3.5.4.3"/>
    </reaction>
</comment>
<dbReference type="Pfam" id="PF01979">
    <property type="entry name" value="Amidohydro_1"/>
    <property type="match status" value="1"/>
</dbReference>
<evidence type="ECO:0000256" key="8">
    <source>
        <dbReference type="RuleBase" id="RU366009"/>
    </source>
</evidence>
<evidence type="ECO:0000256" key="4">
    <source>
        <dbReference type="ARBA" id="ARBA00022801"/>
    </source>
</evidence>
<sequence length="481" mass="52780">MAGLKKQVFIGTFISSNDSRNLDYLHNTVICVDGEGRIVRVDKEHGTSDQPEETLLRSLGWELSEVDIHVAKPGQFFFPGFIDSHVHAPQYANVGIFGKTTLLDWLEKYTFPLESSLKDLAKARRVYGSCVRRTLAHGTTTAAYFATIDVAATNLLADICLEIGQRAFVGRVCMDNPAICPDYYRDESAAEGLDKTRQTIQHVREIDPGFKLVSPILTPRFVPSCSSESMRGLADIQKEMDLPVQTHISENEGEIALVAQMFPESGSYAKVYDDHGLMTRRTILAHAVHLSEGEAQLIAKRGSKISHCPCSNSSLTSGAARVRWMLDKGITVGLGTDMSGGYSPSILEAARQAALVSRHVAMGLGGADPDKERSKLSVEEVLYLATRGGAEVVGLEDRIGGFDEGMEWDAQLIGLGSVDEDGVADRDGNVDMFGWESWEERVAKWLFNGDDRNVNKVWVKGRLVHGREYKVGCGDGENGYT</sequence>
<evidence type="ECO:0000313" key="11">
    <source>
        <dbReference type="Proteomes" id="UP000635477"/>
    </source>
</evidence>
<dbReference type="InterPro" id="IPR006680">
    <property type="entry name" value="Amidohydro-rel"/>
</dbReference>
<keyword evidence="4 8" id="KW-0378">Hydrolase</keyword>
<evidence type="ECO:0000256" key="7">
    <source>
        <dbReference type="ARBA" id="ARBA00056079"/>
    </source>
</evidence>
<dbReference type="GO" id="GO:0008270">
    <property type="term" value="F:zinc ion binding"/>
    <property type="evidence" value="ECO:0007669"/>
    <property type="project" value="UniProtKB-UniRule"/>
</dbReference>
<dbReference type="GO" id="GO:0005829">
    <property type="term" value="C:cytosol"/>
    <property type="evidence" value="ECO:0007669"/>
    <property type="project" value="TreeGrafter"/>
</dbReference>
<dbReference type="GO" id="GO:0006147">
    <property type="term" value="P:guanine catabolic process"/>
    <property type="evidence" value="ECO:0007669"/>
    <property type="project" value="UniProtKB-UniRule"/>
</dbReference>
<evidence type="ECO:0000256" key="6">
    <source>
        <dbReference type="ARBA" id="ARBA00051148"/>
    </source>
</evidence>
<evidence type="ECO:0000256" key="5">
    <source>
        <dbReference type="ARBA" id="ARBA00022833"/>
    </source>
</evidence>
<dbReference type="Proteomes" id="UP000635477">
    <property type="component" value="Unassembled WGS sequence"/>
</dbReference>
<reference evidence="10" key="2">
    <citation type="submission" date="2020-05" db="EMBL/GenBank/DDBJ databases">
        <authorList>
            <person name="Kim H.-S."/>
            <person name="Proctor R.H."/>
            <person name="Brown D.W."/>
        </authorList>
    </citation>
    <scope>NUCLEOTIDE SEQUENCE</scope>
    <source>
        <strain evidence="10">NRRL 22465</strain>
    </source>
</reference>
<dbReference type="InterPro" id="IPR014311">
    <property type="entry name" value="Guanine_deaminase"/>
</dbReference>
<comment type="cofactor">
    <cofactor evidence="8">
        <name>Zn(2+)</name>
        <dbReference type="ChEBI" id="CHEBI:29105"/>
    </cofactor>
    <text evidence="8">Binds 1 zinc ion per subunit.</text>
</comment>
<dbReference type="Gene3D" id="3.20.20.140">
    <property type="entry name" value="Metal-dependent hydrolases"/>
    <property type="match status" value="1"/>
</dbReference>
<dbReference type="PANTHER" id="PTHR11271">
    <property type="entry name" value="GUANINE DEAMINASE"/>
    <property type="match status" value="1"/>
</dbReference>
<comment type="function">
    <text evidence="7 8">Catalyzes the hydrolytic deamination of guanine, producing xanthine and ammonia.</text>
</comment>
<evidence type="ECO:0000256" key="1">
    <source>
        <dbReference type="ARBA" id="ARBA00004984"/>
    </source>
</evidence>
<gene>
    <name evidence="10" type="ORF">FZEAL_1698</name>
</gene>
<dbReference type="NCBIfam" id="TIGR02967">
    <property type="entry name" value="guan_deamin"/>
    <property type="match status" value="1"/>
</dbReference>
<dbReference type="PANTHER" id="PTHR11271:SF6">
    <property type="entry name" value="GUANINE DEAMINASE"/>
    <property type="match status" value="1"/>
</dbReference>
<keyword evidence="11" id="KW-1185">Reference proteome</keyword>
<comment type="similarity">
    <text evidence="2 8">Belongs to the metallo-dependent hydrolases superfamily. ATZ/TRZ family.</text>
</comment>
<dbReference type="UniPathway" id="UPA00603">
    <property type="reaction ID" value="UER00660"/>
</dbReference>
<proteinExistence type="inferred from homology"/>
<dbReference type="InterPro" id="IPR011059">
    <property type="entry name" value="Metal-dep_hydrolase_composite"/>
</dbReference>
<name>A0A8H4XP94_9HYPO</name>